<name>A0ABC9FLQ4_9POAL</name>
<dbReference type="InterPro" id="IPR036047">
    <property type="entry name" value="F-box-like_dom_sf"/>
</dbReference>
<dbReference type="PANTHER" id="PTHR32133">
    <property type="entry name" value="OS07G0120400 PROTEIN"/>
    <property type="match status" value="1"/>
</dbReference>
<evidence type="ECO:0000313" key="2">
    <source>
        <dbReference type="EMBL" id="CAL5078090.1"/>
    </source>
</evidence>
<reference evidence="2 3" key="2">
    <citation type="submission" date="2024-10" db="EMBL/GenBank/DDBJ databases">
        <authorList>
            <person name="Ryan C."/>
        </authorList>
    </citation>
    <scope>NUCLEOTIDE SEQUENCE [LARGE SCALE GENOMIC DNA]</scope>
</reference>
<reference evidence="3" key="1">
    <citation type="submission" date="2024-06" db="EMBL/GenBank/DDBJ databases">
        <authorList>
            <person name="Ryan C."/>
        </authorList>
    </citation>
    <scope>NUCLEOTIDE SEQUENCE [LARGE SCALE GENOMIC DNA]</scope>
</reference>
<gene>
    <name evidence="2" type="ORF">URODEC1_LOCUS106957</name>
</gene>
<keyword evidence="3" id="KW-1185">Reference proteome</keyword>
<evidence type="ECO:0000313" key="3">
    <source>
        <dbReference type="Proteomes" id="UP001497457"/>
    </source>
</evidence>
<proteinExistence type="predicted"/>
<dbReference type="PANTHER" id="PTHR32133:SF408">
    <property type="entry name" value="OS07G0120400 PROTEIN"/>
    <property type="match status" value="1"/>
</dbReference>
<protein>
    <recommendedName>
        <fullName evidence="1">F-box protein AT5G49610-like beta-propeller domain-containing protein</fullName>
    </recommendedName>
</protein>
<sequence length="331" mass="36871">MPPPELIDDAVAEILLRLPPDDPACLVCKPWRRIASSPTFLRRYRRFHRSPPPLSFIAGSYFLDPTPCFVPTTDTASPFRHAVSHCRGYFPLDCRHGRLLLKKPETDHFLVWDPVTGDRNYVPEPPIVWFAAAVCCTAAGCDHRDFHGSGGSYLVLCMGTDNMLPIVHACVYSSRSASWGALVSVHIGASYVTPARGTLVRDAMYMYFVLGLHNKILKYNFAEHCLSVIHPPEVYDKGIVLMVTEDGLLGLSGIRDFNLYLWSREADAEGVEWWVQTRMIDLQSRLLPVANPFKRVERAVVTGFAEGACVIFVSTDIGGFVIELKTGRDGG</sequence>
<dbReference type="InterPro" id="IPR056594">
    <property type="entry name" value="AT5G49610-like_b-prop"/>
</dbReference>
<evidence type="ECO:0000259" key="1">
    <source>
        <dbReference type="Pfam" id="PF23635"/>
    </source>
</evidence>
<dbReference type="Proteomes" id="UP001497457">
    <property type="component" value="Chromosome 7b"/>
</dbReference>
<feature type="domain" description="F-box protein AT5G49610-like beta-propeller" evidence="1">
    <location>
        <begin position="92"/>
        <end position="286"/>
    </location>
</feature>
<dbReference type="AlphaFoldDB" id="A0ABC9FLQ4"/>
<dbReference type="EMBL" id="OZ075117">
    <property type="protein sequence ID" value="CAL5078090.1"/>
    <property type="molecule type" value="Genomic_DNA"/>
</dbReference>
<accession>A0ABC9FLQ4</accession>
<organism evidence="2 3">
    <name type="scientific">Urochloa decumbens</name>
    <dbReference type="NCBI Taxonomy" id="240449"/>
    <lineage>
        <taxon>Eukaryota</taxon>
        <taxon>Viridiplantae</taxon>
        <taxon>Streptophyta</taxon>
        <taxon>Embryophyta</taxon>
        <taxon>Tracheophyta</taxon>
        <taxon>Spermatophyta</taxon>
        <taxon>Magnoliopsida</taxon>
        <taxon>Liliopsida</taxon>
        <taxon>Poales</taxon>
        <taxon>Poaceae</taxon>
        <taxon>PACMAD clade</taxon>
        <taxon>Panicoideae</taxon>
        <taxon>Panicodae</taxon>
        <taxon>Paniceae</taxon>
        <taxon>Melinidinae</taxon>
        <taxon>Urochloa</taxon>
    </lineage>
</organism>
<dbReference type="Pfam" id="PF23635">
    <property type="entry name" value="Beta-prop_AT5G49610-like"/>
    <property type="match status" value="1"/>
</dbReference>
<dbReference type="SUPFAM" id="SSF81383">
    <property type="entry name" value="F-box domain"/>
    <property type="match status" value="1"/>
</dbReference>